<keyword evidence="1" id="KW-0812">Transmembrane</keyword>
<dbReference type="Proteomes" id="UP000664218">
    <property type="component" value="Unassembled WGS sequence"/>
</dbReference>
<keyword evidence="1" id="KW-1133">Transmembrane helix</keyword>
<dbReference type="RefSeq" id="WP_207599713.1">
    <property type="nucleotide sequence ID" value="NZ_JAFNJU010000006.1"/>
</dbReference>
<gene>
    <name evidence="4" type="ORF">J3A84_09160</name>
</gene>
<dbReference type="CDD" id="cd01948">
    <property type="entry name" value="EAL"/>
    <property type="match status" value="1"/>
</dbReference>
<feature type="transmembrane region" description="Helical" evidence="1">
    <location>
        <begin position="59"/>
        <end position="84"/>
    </location>
</feature>
<sequence length="1024" mass="119225">MFSLLFYGSLILYFYTGMYLLSLDTRDRIHRAFFHLCLSLSTWSLTSSLLAHVETRELAYGALLFSVWGWGFTYSFLLHLVLLLTKIDRSLKRWQWMAVYAPVPVTMTLFYANILYSGVSGRMLLSHMGWSYERMELLAFTWIRVVYLVVMMLILYLLYTSRPEETDASDVRQWRLMKGMMVFSFLLGLPKILGFYEAMGWNLLGLGPMHLLPFSITVFLVMRQKHLKRQDGIVLLPRRGELMSVRTHERIFFYISQGYIFGAFTAFGIEVLLKREEIIWAGTLSLTLFLTGIMIFLILKSRMSIRNRDNILYLIIALSIPYITFYQIEKSEAFAWTVPVIFILIAVIFNHTRLLIYISLMTILTSMGLWMVRPESTITFSYADHLGRLIVFGIIMTIAFLINRVYKTRQYQFEKQIDHERFLSEMARLLSSARNRNLKSNLDVFLERSLFYMEADYGSVHIFPERKKRMRKAEYYGLHDLLNPHINHRFAERFDTMVEELVQEKSLYTEKFFNALKDFKEEVQGEGITLMMTPLVESGKILGVMCMCSFERNNWDEGYQNTFKLVAASLSSMLYKIGKEDELYTMAYYDHLTGLPNRLLYEKIIRKQIHETRKDEMLALIFLDLDDFKNINDILGHSTGDRFLKEFAKKLKSKLKGKDLLSRFGGDEFLLILPHAASLEEIEAFAQEVLQEIIKPFLLDEREVRTGASMGISIYPQHGRTGEELIKFADLAMYHAKSHGKNRYTICSEEIKGKFVYEKELEEDLRHAVERNQLVLHYQPKVHGKTEEIIGVEALIRWNHPTKGLLPPGAFLPIAERTGLMETIDTWVFIEACSQNKAWQEKGYRKISMSINITPVSLMQGDMERNLAAVFRLNGWDPKYIEAEITENNMVFSVDHIQNKLKALQDIGIRISLDDFGTAYSSLSRLHELPIDKVKIDRQFILNLDHEGRGKNLYDGILDLARSLDLMVIIEGVETREQADFVRERGCDEIQGYYYHRPMPFEEVEKLLQRMDGGSLAKVMSPEN</sequence>
<feature type="transmembrane region" description="Helical" evidence="1">
    <location>
        <begin position="202"/>
        <end position="222"/>
    </location>
</feature>
<feature type="domain" description="EAL" evidence="2">
    <location>
        <begin position="758"/>
        <end position="1012"/>
    </location>
</feature>
<feature type="transmembrane region" description="Helical" evidence="1">
    <location>
        <begin position="278"/>
        <end position="299"/>
    </location>
</feature>
<evidence type="ECO:0000313" key="4">
    <source>
        <dbReference type="EMBL" id="MBO1265194.1"/>
    </source>
</evidence>
<organism evidence="4 5">
    <name type="scientific">Proteiniclasticum aestuarii</name>
    <dbReference type="NCBI Taxonomy" id="2817862"/>
    <lineage>
        <taxon>Bacteria</taxon>
        <taxon>Bacillati</taxon>
        <taxon>Bacillota</taxon>
        <taxon>Clostridia</taxon>
        <taxon>Eubacteriales</taxon>
        <taxon>Clostridiaceae</taxon>
        <taxon>Proteiniclasticum</taxon>
    </lineage>
</organism>
<dbReference type="AlphaFoldDB" id="A0A939H6P9"/>
<dbReference type="Gene3D" id="3.20.20.450">
    <property type="entry name" value="EAL domain"/>
    <property type="match status" value="1"/>
</dbReference>
<dbReference type="Gene3D" id="3.30.70.270">
    <property type="match status" value="1"/>
</dbReference>
<dbReference type="InterPro" id="IPR001633">
    <property type="entry name" value="EAL_dom"/>
</dbReference>
<dbReference type="SUPFAM" id="SSF55781">
    <property type="entry name" value="GAF domain-like"/>
    <property type="match status" value="1"/>
</dbReference>
<dbReference type="SUPFAM" id="SSF55073">
    <property type="entry name" value="Nucleotide cyclase"/>
    <property type="match status" value="1"/>
</dbReference>
<dbReference type="EMBL" id="JAFNJU010000006">
    <property type="protein sequence ID" value="MBO1265194.1"/>
    <property type="molecule type" value="Genomic_DNA"/>
</dbReference>
<dbReference type="PANTHER" id="PTHR44757:SF2">
    <property type="entry name" value="BIOFILM ARCHITECTURE MAINTENANCE PROTEIN MBAA"/>
    <property type="match status" value="1"/>
</dbReference>
<accession>A0A939H6P9</accession>
<feature type="transmembrane region" description="Helical" evidence="1">
    <location>
        <begin position="139"/>
        <end position="159"/>
    </location>
</feature>
<dbReference type="FunFam" id="3.30.70.270:FF:000001">
    <property type="entry name" value="Diguanylate cyclase domain protein"/>
    <property type="match status" value="1"/>
</dbReference>
<name>A0A939H6P9_9CLOT</name>
<dbReference type="Pfam" id="PF00563">
    <property type="entry name" value="EAL"/>
    <property type="match status" value="1"/>
</dbReference>
<evidence type="ECO:0000256" key="1">
    <source>
        <dbReference type="SAM" id="Phobius"/>
    </source>
</evidence>
<feature type="transmembrane region" description="Helical" evidence="1">
    <location>
        <begin position="179"/>
        <end position="196"/>
    </location>
</feature>
<feature type="transmembrane region" description="Helical" evidence="1">
    <location>
        <begin position="251"/>
        <end position="272"/>
    </location>
</feature>
<dbReference type="PROSITE" id="PS50883">
    <property type="entry name" value="EAL"/>
    <property type="match status" value="1"/>
</dbReference>
<proteinExistence type="predicted"/>
<comment type="caution">
    <text evidence="4">The sequence shown here is derived from an EMBL/GenBank/DDBJ whole genome shotgun (WGS) entry which is preliminary data.</text>
</comment>
<feature type="transmembrane region" description="Helical" evidence="1">
    <location>
        <begin position="96"/>
        <end position="119"/>
    </location>
</feature>
<dbReference type="InterPro" id="IPR043128">
    <property type="entry name" value="Rev_trsase/Diguanyl_cyclase"/>
</dbReference>
<protein>
    <submittedName>
        <fullName evidence="4">EAL domain-containing protein</fullName>
    </submittedName>
</protein>
<dbReference type="CDD" id="cd01949">
    <property type="entry name" value="GGDEF"/>
    <property type="match status" value="1"/>
</dbReference>
<dbReference type="InterPro" id="IPR000160">
    <property type="entry name" value="GGDEF_dom"/>
</dbReference>
<dbReference type="PANTHER" id="PTHR44757">
    <property type="entry name" value="DIGUANYLATE CYCLASE DGCP"/>
    <property type="match status" value="1"/>
</dbReference>
<dbReference type="InterPro" id="IPR029016">
    <property type="entry name" value="GAF-like_dom_sf"/>
</dbReference>
<dbReference type="PROSITE" id="PS50887">
    <property type="entry name" value="GGDEF"/>
    <property type="match status" value="1"/>
</dbReference>
<feature type="transmembrane region" description="Helical" evidence="1">
    <location>
        <begin position="6"/>
        <end position="23"/>
    </location>
</feature>
<dbReference type="InterPro" id="IPR035919">
    <property type="entry name" value="EAL_sf"/>
</dbReference>
<dbReference type="SUPFAM" id="SSF141868">
    <property type="entry name" value="EAL domain-like"/>
    <property type="match status" value="1"/>
</dbReference>
<dbReference type="InterPro" id="IPR052155">
    <property type="entry name" value="Biofilm_reg_signaling"/>
</dbReference>
<feature type="transmembrane region" description="Helical" evidence="1">
    <location>
        <begin position="385"/>
        <end position="406"/>
    </location>
</feature>
<evidence type="ECO:0000259" key="3">
    <source>
        <dbReference type="PROSITE" id="PS50887"/>
    </source>
</evidence>
<dbReference type="InterPro" id="IPR029787">
    <property type="entry name" value="Nucleotide_cyclase"/>
</dbReference>
<evidence type="ECO:0000313" key="5">
    <source>
        <dbReference type="Proteomes" id="UP000664218"/>
    </source>
</evidence>
<feature type="domain" description="GGDEF" evidence="3">
    <location>
        <begin position="616"/>
        <end position="749"/>
    </location>
</feature>
<dbReference type="SMART" id="SM00267">
    <property type="entry name" value="GGDEF"/>
    <property type="match status" value="1"/>
</dbReference>
<evidence type="ECO:0000259" key="2">
    <source>
        <dbReference type="PROSITE" id="PS50883"/>
    </source>
</evidence>
<keyword evidence="1" id="KW-0472">Membrane</keyword>
<dbReference type="NCBIfam" id="TIGR00254">
    <property type="entry name" value="GGDEF"/>
    <property type="match status" value="1"/>
</dbReference>
<dbReference type="SMART" id="SM00052">
    <property type="entry name" value="EAL"/>
    <property type="match status" value="1"/>
</dbReference>
<feature type="transmembrane region" description="Helical" evidence="1">
    <location>
        <begin position="333"/>
        <end position="349"/>
    </location>
</feature>
<feature type="transmembrane region" description="Helical" evidence="1">
    <location>
        <begin position="311"/>
        <end position="327"/>
    </location>
</feature>
<feature type="transmembrane region" description="Helical" evidence="1">
    <location>
        <begin position="32"/>
        <end position="53"/>
    </location>
</feature>
<keyword evidence="5" id="KW-1185">Reference proteome</keyword>
<dbReference type="Gene3D" id="3.30.450.40">
    <property type="match status" value="1"/>
</dbReference>
<feature type="transmembrane region" description="Helical" evidence="1">
    <location>
        <begin position="354"/>
        <end position="373"/>
    </location>
</feature>
<dbReference type="Pfam" id="PF00990">
    <property type="entry name" value="GGDEF"/>
    <property type="match status" value="1"/>
</dbReference>
<reference evidence="4" key="1">
    <citation type="submission" date="2021-03" db="EMBL/GenBank/DDBJ databases">
        <title>Proteiniclasticum marinus sp. nov., isolated from tidal flat sediment.</title>
        <authorList>
            <person name="Namirimu T."/>
            <person name="Yang J.-A."/>
            <person name="Yang S.-H."/>
            <person name="Kim Y.-J."/>
            <person name="Kwon K.K."/>
        </authorList>
    </citation>
    <scope>NUCLEOTIDE SEQUENCE</scope>
    <source>
        <strain evidence="4">SCR006</strain>
    </source>
</reference>